<feature type="coiled-coil region" evidence="1">
    <location>
        <begin position="7"/>
        <end position="34"/>
    </location>
</feature>
<dbReference type="EMBL" id="KE344546">
    <property type="protein sequence ID" value="EXB66394.1"/>
    <property type="molecule type" value="Genomic_DNA"/>
</dbReference>
<gene>
    <name evidence="4" type="ORF">L484_008284</name>
</gene>
<dbReference type="InterPro" id="IPR005162">
    <property type="entry name" value="Retrotrans_gag_dom"/>
</dbReference>
<dbReference type="Proteomes" id="UP000030645">
    <property type="component" value="Unassembled WGS sequence"/>
</dbReference>
<dbReference type="AlphaFoldDB" id="W9RRL6"/>
<keyword evidence="1" id="KW-0175">Coiled coil</keyword>
<dbReference type="Pfam" id="PF03732">
    <property type="entry name" value="Retrotrans_gag"/>
    <property type="match status" value="1"/>
</dbReference>
<evidence type="ECO:0000256" key="1">
    <source>
        <dbReference type="SAM" id="Coils"/>
    </source>
</evidence>
<protein>
    <recommendedName>
        <fullName evidence="3">Retrotransposon gag domain-containing protein</fullName>
    </recommendedName>
</protein>
<name>W9RRL6_9ROSA</name>
<evidence type="ECO:0000313" key="5">
    <source>
        <dbReference type="Proteomes" id="UP000030645"/>
    </source>
</evidence>
<feature type="region of interest" description="Disordered" evidence="2">
    <location>
        <begin position="66"/>
        <end position="97"/>
    </location>
</feature>
<organism evidence="4 5">
    <name type="scientific">Morus notabilis</name>
    <dbReference type="NCBI Taxonomy" id="981085"/>
    <lineage>
        <taxon>Eukaryota</taxon>
        <taxon>Viridiplantae</taxon>
        <taxon>Streptophyta</taxon>
        <taxon>Embryophyta</taxon>
        <taxon>Tracheophyta</taxon>
        <taxon>Spermatophyta</taxon>
        <taxon>Magnoliopsida</taxon>
        <taxon>eudicotyledons</taxon>
        <taxon>Gunneridae</taxon>
        <taxon>Pentapetalae</taxon>
        <taxon>rosids</taxon>
        <taxon>fabids</taxon>
        <taxon>Rosales</taxon>
        <taxon>Moraceae</taxon>
        <taxon>Moreae</taxon>
        <taxon>Morus</taxon>
    </lineage>
</organism>
<sequence length="294" mass="33427">MVARRAEKNMDGRLEFLEKDIRELKLDDGELRSDIGELKGVVGQLSEDIGAMREYMKELTGWMRSGGMANPPAEQARASTSSGEEGGSATMAVNNSGNGPTPNGWDTWFYRMEIPLFNGEDPHGWLFQLERYFHIQYVDEAERVVASVIRLEGKVLNWFRWLESRSGSISWPFFKESVMQRLCSSQTGNHYEALIALQQDSTVAEFREKFELLLAPFREADKEFLIGAFSNGLAKEVKAEVHMVRPTSLVQLMDLTQKIEEKNWALERPQVLRTTRSKTSGDWVGNFRQGTSFG</sequence>
<evidence type="ECO:0000313" key="4">
    <source>
        <dbReference type="EMBL" id="EXB66394.1"/>
    </source>
</evidence>
<dbReference type="eggNOG" id="ENOG502R30B">
    <property type="taxonomic scope" value="Eukaryota"/>
</dbReference>
<keyword evidence="5" id="KW-1185">Reference proteome</keyword>
<reference evidence="5" key="1">
    <citation type="submission" date="2013-01" db="EMBL/GenBank/DDBJ databases">
        <title>Draft Genome Sequence of a Mulberry Tree, Morus notabilis C.K. Schneid.</title>
        <authorList>
            <person name="He N."/>
            <person name="Zhao S."/>
        </authorList>
    </citation>
    <scope>NUCLEOTIDE SEQUENCE</scope>
</reference>
<feature type="domain" description="Retrotransposon gag" evidence="3">
    <location>
        <begin position="148"/>
        <end position="234"/>
    </location>
</feature>
<evidence type="ECO:0000256" key="2">
    <source>
        <dbReference type="SAM" id="MobiDB-lite"/>
    </source>
</evidence>
<evidence type="ECO:0000259" key="3">
    <source>
        <dbReference type="Pfam" id="PF03732"/>
    </source>
</evidence>
<feature type="compositionally biased region" description="Low complexity" evidence="2">
    <location>
        <begin position="78"/>
        <end position="90"/>
    </location>
</feature>
<proteinExistence type="predicted"/>
<accession>W9RRL6</accession>